<keyword evidence="1" id="KW-1133">Transmembrane helix</keyword>
<gene>
    <name evidence="2" type="ORF">HK097_010855</name>
</gene>
<comment type="caution">
    <text evidence="2">The sequence shown here is derived from an EMBL/GenBank/DDBJ whole genome shotgun (WGS) entry which is preliminary data.</text>
</comment>
<feature type="transmembrane region" description="Helical" evidence="1">
    <location>
        <begin position="161"/>
        <end position="184"/>
    </location>
</feature>
<dbReference type="EMBL" id="JADGJD010000843">
    <property type="protein sequence ID" value="KAJ3048128.1"/>
    <property type="molecule type" value="Genomic_DNA"/>
</dbReference>
<feature type="transmembrane region" description="Helical" evidence="1">
    <location>
        <begin position="20"/>
        <end position="37"/>
    </location>
</feature>
<keyword evidence="1" id="KW-0472">Membrane</keyword>
<name>A0AAD5X3G8_9FUNG</name>
<evidence type="ECO:0000313" key="2">
    <source>
        <dbReference type="EMBL" id="KAJ3048128.1"/>
    </source>
</evidence>
<protein>
    <submittedName>
        <fullName evidence="2">Uncharacterized protein</fullName>
    </submittedName>
</protein>
<sequence>MKSKSKTRWKGLQGWEEMMLGLIGLVVAGWMVGWSHGRGKLDLAFTTLTSTHPYLPSLLHAVSGSLALLLVHLQFFPYTPLRAHHATVGRIATSLVVFMLVPTAFWMLPTLSNGVWGITHAIYARFVWKVAGTAWQMGGFDGVGLKGPEHIRKARLLRAQLMTFVWARVFLHVVSLVCWAGGLGKGWRDVGYTLAVVASGWEAAYVSANWEFVDRWRERLWWGRDAIAAMTKESMMAVQIAKSTVASSVTAMWTHPIPLPEPLPAILSFPVMLQIDEMKWRWWVGGSLAKKVE</sequence>
<feature type="transmembrane region" description="Helical" evidence="1">
    <location>
        <begin position="88"/>
        <end position="108"/>
    </location>
</feature>
<evidence type="ECO:0000313" key="3">
    <source>
        <dbReference type="Proteomes" id="UP001212841"/>
    </source>
</evidence>
<accession>A0AAD5X3G8</accession>
<feature type="transmembrane region" description="Helical" evidence="1">
    <location>
        <begin position="57"/>
        <end position="76"/>
    </location>
</feature>
<dbReference type="AlphaFoldDB" id="A0AAD5X3G8"/>
<evidence type="ECO:0000256" key="1">
    <source>
        <dbReference type="SAM" id="Phobius"/>
    </source>
</evidence>
<dbReference type="Proteomes" id="UP001212841">
    <property type="component" value="Unassembled WGS sequence"/>
</dbReference>
<keyword evidence="1" id="KW-0812">Transmembrane</keyword>
<reference evidence="2" key="1">
    <citation type="submission" date="2020-05" db="EMBL/GenBank/DDBJ databases">
        <title>Phylogenomic resolution of chytrid fungi.</title>
        <authorList>
            <person name="Stajich J.E."/>
            <person name="Amses K."/>
            <person name="Simmons R."/>
            <person name="Seto K."/>
            <person name="Myers J."/>
            <person name="Bonds A."/>
            <person name="Quandt C.A."/>
            <person name="Barry K."/>
            <person name="Liu P."/>
            <person name="Grigoriev I."/>
            <person name="Longcore J.E."/>
            <person name="James T.Y."/>
        </authorList>
    </citation>
    <scope>NUCLEOTIDE SEQUENCE</scope>
    <source>
        <strain evidence="2">JEL0318</strain>
    </source>
</reference>
<keyword evidence="3" id="KW-1185">Reference proteome</keyword>
<organism evidence="2 3">
    <name type="scientific">Rhizophlyctis rosea</name>
    <dbReference type="NCBI Taxonomy" id="64517"/>
    <lineage>
        <taxon>Eukaryota</taxon>
        <taxon>Fungi</taxon>
        <taxon>Fungi incertae sedis</taxon>
        <taxon>Chytridiomycota</taxon>
        <taxon>Chytridiomycota incertae sedis</taxon>
        <taxon>Chytridiomycetes</taxon>
        <taxon>Rhizophlyctidales</taxon>
        <taxon>Rhizophlyctidaceae</taxon>
        <taxon>Rhizophlyctis</taxon>
    </lineage>
</organism>
<proteinExistence type="predicted"/>